<dbReference type="SUPFAM" id="SSF51445">
    <property type="entry name" value="(Trans)glycosidases"/>
    <property type="match status" value="1"/>
</dbReference>
<keyword evidence="2 4" id="KW-0328">Glycosyltransferase</keyword>
<feature type="binding site" evidence="6">
    <location>
        <position position="51"/>
    </location>
    <ligand>
        <name>substrate</name>
    </ligand>
</feature>
<feature type="binding site" evidence="6">
    <location>
        <position position="89"/>
    </location>
    <ligand>
        <name>substrate</name>
    </ligand>
</feature>
<dbReference type="InterPro" id="IPR022527">
    <property type="entry name" value="Sucrose_phospho"/>
</dbReference>
<accession>A0A9D2MRN0</accession>
<dbReference type="NCBIfam" id="TIGR03852">
    <property type="entry name" value="sucrose_gtfA"/>
    <property type="match status" value="1"/>
</dbReference>
<dbReference type="PIRSF" id="PIRSF003059">
    <property type="entry name" value="Sucrose_phosphorylase"/>
    <property type="match status" value="1"/>
</dbReference>
<feature type="binding site" evidence="6">
    <location>
        <begin position="337"/>
        <end position="340"/>
    </location>
    <ligand>
        <name>substrate</name>
    </ligand>
</feature>
<dbReference type="GO" id="GO:0005975">
    <property type="term" value="P:carbohydrate metabolic process"/>
    <property type="evidence" value="ECO:0007669"/>
    <property type="project" value="InterPro"/>
</dbReference>
<feature type="binding site" evidence="6">
    <location>
        <begin position="293"/>
        <end position="294"/>
    </location>
    <ligand>
        <name>substrate</name>
    </ligand>
</feature>
<evidence type="ECO:0000313" key="9">
    <source>
        <dbReference type="Proteomes" id="UP000886883"/>
    </source>
</evidence>
<dbReference type="InterPro" id="IPR006047">
    <property type="entry name" value="GH13_cat_dom"/>
</dbReference>
<evidence type="ECO:0000313" key="8">
    <source>
        <dbReference type="EMBL" id="HJB91723.1"/>
    </source>
</evidence>
<feature type="active site" description="Nucleophile" evidence="5">
    <location>
        <position position="195"/>
    </location>
</feature>
<protein>
    <recommendedName>
        <fullName evidence="4">Sucrose 6(F)-phosphate phosphorylase</fullName>
        <ecNumber evidence="4">2.4.1.329</ecNumber>
    </recommendedName>
</protein>
<gene>
    <name evidence="8" type="primary">gtfA</name>
    <name evidence="8" type="ORF">H9763_09720</name>
</gene>
<evidence type="ECO:0000256" key="3">
    <source>
        <dbReference type="ARBA" id="ARBA00022679"/>
    </source>
</evidence>
<evidence type="ECO:0000259" key="7">
    <source>
        <dbReference type="SMART" id="SM00642"/>
    </source>
</evidence>
<dbReference type="AlphaFoldDB" id="A0A9D2MRN0"/>
<dbReference type="GO" id="GO:0004645">
    <property type="term" value="F:1,4-alpha-oligoglucan phosphorylase activity"/>
    <property type="evidence" value="ECO:0007669"/>
    <property type="project" value="UniProtKB-UniRule"/>
</dbReference>
<comment type="similarity">
    <text evidence="1 4">Belongs to the glycosyl hydrolase 13 family. Sucrose phosphorylase subfamily.</text>
</comment>
<dbReference type="PANTHER" id="PTHR38784:SF1">
    <property type="entry name" value="SUCROSE PHOSPHORYLASE"/>
    <property type="match status" value="1"/>
</dbReference>
<name>A0A9D2MRN0_9FIRM</name>
<reference evidence="8" key="1">
    <citation type="journal article" date="2021" name="PeerJ">
        <title>Extensive microbial diversity within the chicken gut microbiome revealed by metagenomics and culture.</title>
        <authorList>
            <person name="Gilroy R."/>
            <person name="Ravi A."/>
            <person name="Getino M."/>
            <person name="Pursley I."/>
            <person name="Horton D.L."/>
            <person name="Alikhan N.F."/>
            <person name="Baker D."/>
            <person name="Gharbi K."/>
            <person name="Hall N."/>
            <person name="Watson M."/>
            <person name="Adriaenssens E.M."/>
            <person name="Foster-Nyarko E."/>
            <person name="Jarju S."/>
            <person name="Secka A."/>
            <person name="Antonio M."/>
            <person name="Oren A."/>
            <person name="Chaudhuri R.R."/>
            <person name="La Ragione R."/>
            <person name="Hildebrand F."/>
            <person name="Pallen M.J."/>
        </authorList>
    </citation>
    <scope>NUCLEOTIDE SEQUENCE</scope>
    <source>
        <strain evidence="8">USAMLcec3-2134</strain>
    </source>
</reference>
<dbReference type="Gene3D" id="3.20.20.80">
    <property type="entry name" value="Glycosidases"/>
    <property type="match status" value="1"/>
</dbReference>
<evidence type="ECO:0000256" key="5">
    <source>
        <dbReference type="PIRSR" id="PIRSR003059-1"/>
    </source>
</evidence>
<feature type="binding site" evidence="6">
    <location>
        <begin position="193"/>
        <end position="195"/>
    </location>
    <ligand>
        <name>substrate</name>
    </ligand>
</feature>
<proteinExistence type="inferred from homology"/>
<dbReference type="InterPro" id="IPR045857">
    <property type="entry name" value="O16G_dom_2"/>
</dbReference>
<dbReference type="Gene3D" id="3.90.400.10">
    <property type="entry name" value="Oligo-1,6-glucosidase, Domain 2"/>
    <property type="match status" value="1"/>
</dbReference>
<feature type="active site" description="Proton donor" evidence="5">
    <location>
        <position position="236"/>
    </location>
</feature>
<evidence type="ECO:0000256" key="1">
    <source>
        <dbReference type="ARBA" id="ARBA00008452"/>
    </source>
</evidence>
<evidence type="ECO:0000256" key="4">
    <source>
        <dbReference type="PIRNR" id="PIRNR003059"/>
    </source>
</evidence>
<dbReference type="EC" id="2.4.1.329" evidence="4"/>
<feature type="domain" description="Glycosyl hydrolase family 13 catalytic" evidence="7">
    <location>
        <begin position="8"/>
        <end position="425"/>
    </location>
</feature>
<dbReference type="Pfam" id="PF00128">
    <property type="entry name" value="Alpha-amylase"/>
    <property type="match status" value="1"/>
</dbReference>
<feature type="binding site" evidence="6">
    <location>
        <position position="394"/>
    </location>
    <ligand>
        <name>substrate</name>
    </ligand>
</feature>
<dbReference type="InterPro" id="IPR016377">
    <property type="entry name" value="Sucrose_GGa_phosphorylase-rel"/>
</dbReference>
<dbReference type="SMART" id="SM00642">
    <property type="entry name" value="Aamy"/>
    <property type="match status" value="1"/>
</dbReference>
<reference evidence="8" key="2">
    <citation type="submission" date="2021-04" db="EMBL/GenBank/DDBJ databases">
        <authorList>
            <person name="Gilroy R."/>
        </authorList>
    </citation>
    <scope>NUCLEOTIDE SEQUENCE</scope>
    <source>
        <strain evidence="8">USAMLcec3-2134</strain>
    </source>
</reference>
<dbReference type="PANTHER" id="PTHR38784">
    <property type="entry name" value="SUCROSE PHOSPHORYLASE"/>
    <property type="match status" value="1"/>
</dbReference>
<feature type="binding site" evidence="6">
    <location>
        <position position="236"/>
    </location>
    <ligand>
        <name>substrate</name>
    </ligand>
</feature>
<organism evidence="8 9">
    <name type="scientific">Candidatus Eisenbergiella merdigallinarum</name>
    <dbReference type="NCBI Taxonomy" id="2838552"/>
    <lineage>
        <taxon>Bacteria</taxon>
        <taxon>Bacillati</taxon>
        <taxon>Bacillota</taxon>
        <taxon>Clostridia</taxon>
        <taxon>Lachnospirales</taxon>
        <taxon>Lachnospiraceae</taxon>
        <taxon>Eisenbergiella</taxon>
    </lineage>
</organism>
<dbReference type="EMBL" id="DWXE01000039">
    <property type="protein sequence ID" value="HJB91723.1"/>
    <property type="molecule type" value="Genomic_DNA"/>
</dbReference>
<comment type="catalytic activity">
    <reaction evidence="4">
        <text>sucrose 6(F)-phosphate + phosphate = beta-D-fructose 6-phosphate + alpha-D-glucose 1-phosphate</text>
        <dbReference type="Rhea" id="RHEA:38863"/>
        <dbReference type="ChEBI" id="CHEBI:43474"/>
        <dbReference type="ChEBI" id="CHEBI:57634"/>
        <dbReference type="ChEBI" id="CHEBI:57723"/>
        <dbReference type="ChEBI" id="CHEBI:58601"/>
        <dbReference type="EC" id="2.4.1.329"/>
    </reaction>
</comment>
<sequence>MSKKVTNQIMLITYADSLGNNLKDLDRVLSDYLEGAVSGLHILPFFPSSADRGFAPVTYREVSPEFGNWDDIMSLADRYYMMYDYMINHLSAHSEIYRDFLAKKDESRYRDFFIRFKDFWPEGEPTQEQISQLYLRREVPYIEAEFADGSTEKLWCTFSPEQIDIDCLHSETAKEYLRENLQFLSAHGASLIRLDALAYASKRRNTSCFFVEPEIWQIMGDCQKALEGTGVEILPEIHENYFIQKKLEEKDVYTYDFQLPMLILNAVYFGRTLYLKDWMKLCPRKQFTTLDTHDGIGVVDVRYLMPDEEVLETKKKVFEANPDITRLHKKVNFSKFDTYQICCSYYDALGSDDERYLIARAVQFFAPGIPQVYYVGLFAGRNDYELYDKTQQPRDINRHYYSLEEIEAEFKRPVVQRMNRLMKLRNSHPAFNGNFVLMDTDEVTLGLRWEAGEEYAQLTVRFDTFQWEIRYTQGGEEKVFE</sequence>
<evidence type="ECO:0000256" key="2">
    <source>
        <dbReference type="ARBA" id="ARBA00022676"/>
    </source>
</evidence>
<comment type="caution">
    <text evidence="8">The sequence shown here is derived from an EMBL/GenBank/DDBJ whole genome shotgun (WGS) entry which is preliminary data.</text>
</comment>
<evidence type="ECO:0000256" key="6">
    <source>
        <dbReference type="PIRSR" id="PIRSR003059-2"/>
    </source>
</evidence>
<keyword evidence="3 4" id="KW-0808">Transferase</keyword>
<dbReference type="InterPro" id="IPR017853">
    <property type="entry name" value="GH"/>
</dbReference>
<dbReference type="Proteomes" id="UP000886883">
    <property type="component" value="Unassembled WGS sequence"/>
</dbReference>